<feature type="coiled-coil region" evidence="1">
    <location>
        <begin position="541"/>
        <end position="568"/>
    </location>
</feature>
<sequence>MKAHLIEVIEEDRRHEIYLHLKDKEHLYQNQQHQQLLELPISQRFNQNYDFLSYPPPPPPPPPPPDPPPPWGQSASQRNPCQSDYHASHNQTIRKHVDQQQQSTQKEQPQQYDRYAQHLTALQAQRQNPHYKRSVSLQQELTKDGGVPPQHTTSASQLSTQTTLPQSSNSQVNTYSHPNYNYTHPTSYPNLNPTPPDTPQSAHASTNYQALNHHQETPSSSQSCLYNVPPPNIDWSSLQHTSYASNTTQAPTFAHNYSIASTPSNVEASQASASAVATNVYAQNDAVNYSCSSNNNLENILTPNTPNEEGYSSLYGSQLLKDENRMVQTNKVDCYSQRNFNCHANRLSTNATSMENTASCIPATPLTASTPQASTSHNMQASNQPGFSPFNTQTNVNYFTGPGNVHGVYATQVQNAEDEEKRKTLAYIEEDNLKHLYLSEQYKAKLFISPNVSIEAQLNQDIYRQYYQGLNPNVRTMANMYGGININSAGLTHNFANYGVTNTSYDSPGFLAANNPYAIHHESYMGPPPPYPVPHVNRLAIDSARNEAKNAEAELTASQDRRKQAEEKIIAKEVGKRKLKARSQRMTTNQREAYLRFQYCGRATRNTQNYMNNSDEGLEEYLMQFELEEARNAEQRAAEKMRIAKTKLKAQLDEASRIEAAQTQHPPPAYSQNFNPMGVPMRQPPFKRGRRTHNYQAPCRRSNVPVHEYGQSSHLTPPPSYPGSSAAGHQLYQAPSQMGRNPPDYYQAVGPSPSNFRIQHPRRNVADTSYGSVRKQNSQCANQQYNVATAPQNLRRQAIQEMPQMSAPVSQQYYCTAQGNRYDSNNVHLREVHDPSSNVYKGNRYPVRQTRSTTRAFGETNSSSQDNRAPSRASNVFPNRPNQGSVQSTYNFPNYMTTTGPGAVLPTSNQTPAKPADGKGPALIDLVGGNSNYKQHSDQTDGNDLDNIENLVPTIPAIPNTIFEKCLKEMTPDIPKENPRTPGRMEAKVHSHAPFSTTSSSPTTTLSSFVGGSVQQQRPCPPVPSTSNSSAGTTSYSFVGGGVQQPRPSAPIPSTSHSTGTSFPSFMGGNVRPPRPSAPTPSTSHSNAGTTLSSFVGGNIRPPRPSAPNPSTSHPTATPSPSFVGGSVRPPRPSAPTPSTSHPYRRETRSTTRDQTLSSISKSNIEKELDQYFEQQANNSEGSNMVADDFSSEVLKLLEDSDMQF</sequence>
<feature type="coiled-coil region" evidence="1">
    <location>
        <begin position="627"/>
        <end position="658"/>
    </location>
</feature>
<evidence type="ECO:0000313" key="4">
    <source>
        <dbReference type="EMBL" id="KAF6213412.1"/>
    </source>
</evidence>
<dbReference type="AlphaFoldDB" id="A0A8S9XWG1"/>
<dbReference type="PROSITE" id="PS50835">
    <property type="entry name" value="IG_LIKE"/>
    <property type="match status" value="1"/>
</dbReference>
<feature type="compositionally biased region" description="Polar residues" evidence="2">
    <location>
        <begin position="172"/>
        <end position="191"/>
    </location>
</feature>
<feature type="region of interest" description="Disordered" evidence="2">
    <location>
        <begin position="708"/>
        <end position="728"/>
    </location>
</feature>
<feature type="compositionally biased region" description="Polar residues" evidence="2">
    <location>
        <begin position="1052"/>
        <end position="1064"/>
    </location>
</feature>
<feature type="compositionally biased region" description="Low complexity" evidence="2">
    <location>
        <begin position="150"/>
        <end position="171"/>
    </location>
</feature>
<feature type="compositionally biased region" description="Low complexity" evidence="2">
    <location>
        <begin position="996"/>
        <end position="1008"/>
    </location>
</feature>
<keyword evidence="5" id="KW-1185">Reference proteome</keyword>
<proteinExistence type="predicted"/>
<feature type="region of interest" description="Disordered" evidence="2">
    <location>
        <begin position="125"/>
        <end position="205"/>
    </location>
</feature>
<feature type="region of interest" description="Disordered" evidence="2">
    <location>
        <begin position="48"/>
        <end position="110"/>
    </location>
</feature>
<comment type="caution">
    <text evidence="4">The sequence shown here is derived from an EMBL/GenBank/DDBJ whole genome shotgun (WGS) entry which is preliminary data.</text>
</comment>
<name>A0A8S9XWG1_APOLU</name>
<accession>A0A8S9XWG1</accession>
<feature type="compositionally biased region" description="Polar residues" evidence="2">
    <location>
        <begin position="1025"/>
        <end position="1037"/>
    </location>
</feature>
<evidence type="ECO:0000256" key="1">
    <source>
        <dbReference type="SAM" id="Coils"/>
    </source>
</evidence>
<reference evidence="4" key="1">
    <citation type="journal article" date="2021" name="Mol. Ecol. Resour.">
        <title>Apolygus lucorum genome provides insights into omnivorousness and mesophyll feeding.</title>
        <authorList>
            <person name="Liu Y."/>
            <person name="Liu H."/>
            <person name="Wang H."/>
            <person name="Huang T."/>
            <person name="Liu B."/>
            <person name="Yang B."/>
            <person name="Yin L."/>
            <person name="Li B."/>
            <person name="Zhang Y."/>
            <person name="Zhang S."/>
            <person name="Jiang F."/>
            <person name="Zhang X."/>
            <person name="Ren Y."/>
            <person name="Wang B."/>
            <person name="Wang S."/>
            <person name="Lu Y."/>
            <person name="Wu K."/>
            <person name="Fan W."/>
            <person name="Wang G."/>
        </authorList>
    </citation>
    <scope>NUCLEOTIDE SEQUENCE</scope>
    <source>
        <strain evidence="4">12Hb</strain>
    </source>
</reference>
<protein>
    <recommendedName>
        <fullName evidence="3">Ig-like domain-containing protein</fullName>
    </recommendedName>
</protein>
<feature type="region of interest" description="Disordered" evidence="2">
    <location>
        <begin position="971"/>
        <end position="1165"/>
    </location>
</feature>
<dbReference type="InterPro" id="IPR007110">
    <property type="entry name" value="Ig-like_dom"/>
</dbReference>
<feature type="domain" description="Ig-like" evidence="3">
    <location>
        <begin position="189"/>
        <end position="302"/>
    </location>
</feature>
<evidence type="ECO:0000256" key="2">
    <source>
        <dbReference type="SAM" id="MobiDB-lite"/>
    </source>
</evidence>
<feature type="compositionally biased region" description="Polar residues" evidence="2">
    <location>
        <begin position="73"/>
        <end position="82"/>
    </location>
</feature>
<dbReference type="EMBL" id="WIXP02000003">
    <property type="protein sequence ID" value="KAF6213412.1"/>
    <property type="molecule type" value="Genomic_DNA"/>
</dbReference>
<feature type="region of interest" description="Disordered" evidence="2">
    <location>
        <begin position="851"/>
        <end position="885"/>
    </location>
</feature>
<keyword evidence="1" id="KW-0175">Coiled coil</keyword>
<feature type="compositionally biased region" description="Pro residues" evidence="2">
    <location>
        <begin position="54"/>
        <end position="71"/>
    </location>
</feature>
<feature type="compositionally biased region" description="Polar residues" evidence="2">
    <location>
        <begin position="1153"/>
        <end position="1163"/>
    </location>
</feature>
<evidence type="ECO:0000313" key="5">
    <source>
        <dbReference type="Proteomes" id="UP000466442"/>
    </source>
</evidence>
<feature type="compositionally biased region" description="Polar residues" evidence="2">
    <location>
        <begin position="1087"/>
        <end position="1096"/>
    </location>
</feature>
<dbReference type="Proteomes" id="UP000466442">
    <property type="component" value="Unassembled WGS sequence"/>
</dbReference>
<evidence type="ECO:0000259" key="3">
    <source>
        <dbReference type="PROSITE" id="PS50835"/>
    </source>
</evidence>
<feature type="compositionally biased region" description="Low complexity" evidence="2">
    <location>
        <begin position="99"/>
        <end position="110"/>
    </location>
</feature>
<organism evidence="4 5">
    <name type="scientific">Apolygus lucorum</name>
    <name type="common">Small green plant bug</name>
    <name type="synonym">Lygocoris lucorum</name>
    <dbReference type="NCBI Taxonomy" id="248454"/>
    <lineage>
        <taxon>Eukaryota</taxon>
        <taxon>Metazoa</taxon>
        <taxon>Ecdysozoa</taxon>
        <taxon>Arthropoda</taxon>
        <taxon>Hexapoda</taxon>
        <taxon>Insecta</taxon>
        <taxon>Pterygota</taxon>
        <taxon>Neoptera</taxon>
        <taxon>Paraneoptera</taxon>
        <taxon>Hemiptera</taxon>
        <taxon>Heteroptera</taxon>
        <taxon>Panheteroptera</taxon>
        <taxon>Cimicomorpha</taxon>
        <taxon>Miridae</taxon>
        <taxon>Mirini</taxon>
        <taxon>Apolygus</taxon>
    </lineage>
</organism>
<feature type="compositionally biased region" description="Low complexity" evidence="2">
    <location>
        <begin position="1109"/>
        <end position="1122"/>
    </location>
</feature>
<feature type="compositionally biased region" description="Basic and acidic residues" evidence="2">
    <location>
        <begin position="971"/>
        <end position="989"/>
    </location>
</feature>
<gene>
    <name evidence="4" type="ORF">GE061_011131</name>
</gene>